<dbReference type="PANTHER" id="PTHR21485:SF6">
    <property type="entry name" value="N-ACYLNEURAMINATE CYTIDYLYLTRANSFERASE-RELATED"/>
    <property type="match status" value="1"/>
</dbReference>
<dbReference type="NCBIfam" id="TIGR03584">
    <property type="entry name" value="PseF"/>
    <property type="match status" value="1"/>
</dbReference>
<dbReference type="InterPro" id="IPR050793">
    <property type="entry name" value="CMP-NeuNAc_synthase"/>
</dbReference>
<reference evidence="1 2" key="1">
    <citation type="submission" date="2016-10" db="EMBL/GenBank/DDBJ databases">
        <authorList>
            <person name="de Groot N.N."/>
        </authorList>
    </citation>
    <scope>NUCLEOTIDE SEQUENCE [LARGE SCALE GENOMIC DNA]</scope>
    <source>
        <strain evidence="1 2">LMG 24775</strain>
    </source>
</reference>
<dbReference type="InterPro" id="IPR003329">
    <property type="entry name" value="Cytidylyl_trans"/>
</dbReference>
<dbReference type="InterPro" id="IPR029044">
    <property type="entry name" value="Nucleotide-diphossugar_trans"/>
</dbReference>
<keyword evidence="1" id="KW-0808">Transferase</keyword>
<dbReference type="Pfam" id="PF02348">
    <property type="entry name" value="CTP_transf_3"/>
    <property type="match status" value="1"/>
</dbReference>
<dbReference type="GeneID" id="94695376"/>
<keyword evidence="1" id="KW-0548">Nucleotidyltransferase</keyword>
<evidence type="ECO:0000313" key="1">
    <source>
        <dbReference type="EMBL" id="SDX87754.1"/>
    </source>
</evidence>
<proteinExistence type="predicted"/>
<dbReference type="EMBL" id="FNPE01000001">
    <property type="protein sequence ID" value="SDX87754.1"/>
    <property type="molecule type" value="Genomic_DNA"/>
</dbReference>
<dbReference type="SUPFAM" id="SSF53448">
    <property type="entry name" value="Nucleotide-diphospho-sugar transferases"/>
    <property type="match status" value="1"/>
</dbReference>
<gene>
    <name evidence="1" type="ORF">SAMN05421547_101568</name>
</gene>
<dbReference type="RefSeq" id="WP_074920897.1">
    <property type="nucleotide sequence ID" value="NZ_CP141274.1"/>
</dbReference>
<accession>A0A1H3FC40</accession>
<dbReference type="GO" id="GO:0008781">
    <property type="term" value="F:N-acylneuraminate cytidylyltransferase activity"/>
    <property type="evidence" value="ECO:0007669"/>
    <property type="project" value="TreeGrafter"/>
</dbReference>
<evidence type="ECO:0000313" key="2">
    <source>
        <dbReference type="Proteomes" id="UP000183417"/>
    </source>
</evidence>
<dbReference type="Proteomes" id="UP000183417">
    <property type="component" value="Unassembled WGS sequence"/>
</dbReference>
<organism evidence="1 2">
    <name type="scientific">Delftia lacustris</name>
    <dbReference type="NCBI Taxonomy" id="558537"/>
    <lineage>
        <taxon>Bacteria</taxon>
        <taxon>Pseudomonadati</taxon>
        <taxon>Pseudomonadota</taxon>
        <taxon>Betaproteobacteria</taxon>
        <taxon>Burkholderiales</taxon>
        <taxon>Comamonadaceae</taxon>
        <taxon>Delftia</taxon>
    </lineage>
</organism>
<name>A0A1H3FC40_9BURK</name>
<dbReference type="InterPro" id="IPR020039">
    <property type="entry name" value="PseF"/>
</dbReference>
<sequence>MNVAIIPARGGSTRIPRKNIRNFAGKPIISWSIEAALSSGCFDHVIVSTDDDEIADIARSHGATAPFKRPSELSGNHIGTMPVIRHAIEQVMGDFHSIDFVCCIHATAPFIKAEDLIVGLKCLKQSKCDYAFPVTEFPAPIQRALRIDTSGYVDMFQPENFNMRSQDLEMAFYDAAQFWWGRTSAWLDEKPVYCASAMPIRIPRHRSQDIDTPEDWIHAELMFKFIQSSGL</sequence>
<dbReference type="PANTHER" id="PTHR21485">
    <property type="entry name" value="HAD SUPERFAMILY MEMBERS CMAS AND KDSC"/>
    <property type="match status" value="1"/>
</dbReference>
<dbReference type="AlphaFoldDB" id="A0A1H3FC40"/>
<dbReference type="Gene3D" id="3.90.550.10">
    <property type="entry name" value="Spore Coat Polysaccharide Biosynthesis Protein SpsA, Chain A"/>
    <property type="match status" value="1"/>
</dbReference>
<protein>
    <submittedName>
        <fullName evidence="1">N-acylneuraminate cytidylyltransferase</fullName>
    </submittedName>
</protein>
<dbReference type="CDD" id="cd02513">
    <property type="entry name" value="CMP-NeuAc_Synthase"/>
    <property type="match status" value="1"/>
</dbReference>